<evidence type="ECO:0000259" key="2">
    <source>
        <dbReference type="PROSITE" id="PS51253"/>
    </source>
</evidence>
<organism evidence="3 4">
    <name type="scientific">Plakobranchus ocellatus</name>
    <dbReference type="NCBI Taxonomy" id="259542"/>
    <lineage>
        <taxon>Eukaryota</taxon>
        <taxon>Metazoa</taxon>
        <taxon>Spiralia</taxon>
        <taxon>Lophotrochozoa</taxon>
        <taxon>Mollusca</taxon>
        <taxon>Gastropoda</taxon>
        <taxon>Heterobranchia</taxon>
        <taxon>Euthyneura</taxon>
        <taxon>Panpulmonata</taxon>
        <taxon>Sacoglossa</taxon>
        <taxon>Placobranchoidea</taxon>
        <taxon>Plakobranchidae</taxon>
        <taxon>Plakobranchus</taxon>
    </lineage>
</organism>
<dbReference type="PANTHER" id="PTHR19303">
    <property type="entry name" value="TRANSPOSON"/>
    <property type="match status" value="1"/>
</dbReference>
<proteinExistence type="predicted"/>
<sequence>MRNHGNGWYKRHLSDIHKATEPAEKELMDKAEYKIWAAHNTPTGVLGQRQCGSADVDSALFKWFKQAQSINAPISGPIMQTQAELIAAKLGEVDFNASSGWLDRFERRHGIVYKTVCGEAASVDQTVDSDWQNTVLSGPDC</sequence>
<dbReference type="InterPro" id="IPR006600">
    <property type="entry name" value="HTH_CenpB_DNA-bd_dom"/>
</dbReference>
<feature type="domain" description="HTH CENPB-type" evidence="2">
    <location>
        <begin position="44"/>
        <end position="115"/>
    </location>
</feature>
<keyword evidence="1" id="KW-0238">DNA-binding</keyword>
<dbReference type="PROSITE" id="PS51253">
    <property type="entry name" value="HTH_CENPB"/>
    <property type="match status" value="1"/>
</dbReference>
<dbReference type="SMART" id="SM00674">
    <property type="entry name" value="CENPB"/>
    <property type="match status" value="1"/>
</dbReference>
<dbReference type="Proteomes" id="UP000735302">
    <property type="component" value="Unassembled WGS sequence"/>
</dbReference>
<reference evidence="3 4" key="1">
    <citation type="journal article" date="2021" name="Elife">
        <title>Chloroplast acquisition without the gene transfer in kleptoplastic sea slugs, Plakobranchus ocellatus.</title>
        <authorList>
            <person name="Maeda T."/>
            <person name="Takahashi S."/>
            <person name="Yoshida T."/>
            <person name="Shimamura S."/>
            <person name="Takaki Y."/>
            <person name="Nagai Y."/>
            <person name="Toyoda A."/>
            <person name="Suzuki Y."/>
            <person name="Arimoto A."/>
            <person name="Ishii H."/>
            <person name="Satoh N."/>
            <person name="Nishiyama T."/>
            <person name="Hasebe M."/>
            <person name="Maruyama T."/>
            <person name="Minagawa J."/>
            <person name="Obokata J."/>
            <person name="Shigenobu S."/>
        </authorList>
    </citation>
    <scope>NUCLEOTIDE SEQUENCE [LARGE SCALE GENOMIC DNA]</scope>
</reference>
<comment type="caution">
    <text evidence="3">The sequence shown here is derived from an EMBL/GenBank/DDBJ whole genome shotgun (WGS) entry which is preliminary data.</text>
</comment>
<evidence type="ECO:0000313" key="4">
    <source>
        <dbReference type="Proteomes" id="UP000735302"/>
    </source>
</evidence>
<dbReference type="InterPro" id="IPR050863">
    <property type="entry name" value="CenT-Element_Derived"/>
</dbReference>
<dbReference type="InterPro" id="IPR009057">
    <property type="entry name" value="Homeodomain-like_sf"/>
</dbReference>
<gene>
    <name evidence="3" type="ORF">PoB_002772700</name>
</gene>
<keyword evidence="4" id="KW-1185">Reference proteome</keyword>
<evidence type="ECO:0000313" key="3">
    <source>
        <dbReference type="EMBL" id="GFO01222.1"/>
    </source>
</evidence>
<dbReference type="Gene3D" id="1.10.10.60">
    <property type="entry name" value="Homeodomain-like"/>
    <property type="match status" value="1"/>
</dbReference>
<protein>
    <submittedName>
        <fullName evidence="3">Tigger transposable element-derived protein 4</fullName>
    </submittedName>
</protein>
<dbReference type="AlphaFoldDB" id="A0AAV4A1Q4"/>
<dbReference type="SUPFAM" id="SSF46689">
    <property type="entry name" value="Homeodomain-like"/>
    <property type="match status" value="1"/>
</dbReference>
<dbReference type="Pfam" id="PF03221">
    <property type="entry name" value="HTH_Tnp_Tc5"/>
    <property type="match status" value="1"/>
</dbReference>
<dbReference type="GO" id="GO:0005634">
    <property type="term" value="C:nucleus"/>
    <property type="evidence" value="ECO:0007669"/>
    <property type="project" value="TreeGrafter"/>
</dbReference>
<dbReference type="EMBL" id="BLXT01003248">
    <property type="protein sequence ID" value="GFO01222.1"/>
    <property type="molecule type" value="Genomic_DNA"/>
</dbReference>
<accession>A0AAV4A1Q4</accession>
<dbReference type="GO" id="GO:0003677">
    <property type="term" value="F:DNA binding"/>
    <property type="evidence" value="ECO:0007669"/>
    <property type="project" value="UniProtKB-KW"/>
</dbReference>
<evidence type="ECO:0000256" key="1">
    <source>
        <dbReference type="ARBA" id="ARBA00023125"/>
    </source>
</evidence>
<dbReference type="PANTHER" id="PTHR19303:SF73">
    <property type="entry name" value="PROTEIN PDC2"/>
    <property type="match status" value="1"/>
</dbReference>
<name>A0AAV4A1Q4_9GAST</name>